<keyword evidence="6" id="KW-0862">Zinc</keyword>
<dbReference type="RefSeq" id="WP_156736707.1">
    <property type="nucleotide sequence ID" value="NZ_CACRTU010000016.1"/>
</dbReference>
<evidence type="ECO:0000313" key="8">
    <source>
        <dbReference type="EMBL" id="VYU23651.1"/>
    </source>
</evidence>
<dbReference type="GO" id="GO:0004000">
    <property type="term" value="F:adenosine deaminase activity"/>
    <property type="evidence" value="ECO:0007669"/>
    <property type="project" value="UniProtKB-ARBA"/>
</dbReference>
<protein>
    <recommendedName>
        <fullName evidence="3">adenosine deaminase</fullName>
        <ecNumber evidence="3">3.5.4.4</ecNumber>
    </recommendedName>
</protein>
<dbReference type="Pfam" id="PF00962">
    <property type="entry name" value="A_deaminase"/>
    <property type="match status" value="1"/>
</dbReference>
<proteinExistence type="inferred from homology"/>
<evidence type="ECO:0000256" key="6">
    <source>
        <dbReference type="ARBA" id="ARBA00022833"/>
    </source>
</evidence>
<dbReference type="GO" id="GO:0006154">
    <property type="term" value="P:adenosine catabolic process"/>
    <property type="evidence" value="ECO:0007669"/>
    <property type="project" value="TreeGrafter"/>
</dbReference>
<evidence type="ECO:0000259" key="7">
    <source>
        <dbReference type="Pfam" id="PF00962"/>
    </source>
</evidence>
<dbReference type="Gene3D" id="3.20.20.140">
    <property type="entry name" value="Metal-dependent hydrolases"/>
    <property type="match status" value="2"/>
</dbReference>
<dbReference type="EMBL" id="CACRTU010000016">
    <property type="protein sequence ID" value="VYU23651.1"/>
    <property type="molecule type" value="Genomic_DNA"/>
</dbReference>
<dbReference type="GO" id="GO:0046872">
    <property type="term" value="F:metal ion binding"/>
    <property type="evidence" value="ECO:0007669"/>
    <property type="project" value="UniProtKB-KW"/>
</dbReference>
<organism evidence="8">
    <name type="scientific">Clostridium butyricum</name>
    <dbReference type="NCBI Taxonomy" id="1492"/>
    <lineage>
        <taxon>Bacteria</taxon>
        <taxon>Bacillati</taxon>
        <taxon>Bacillota</taxon>
        <taxon>Clostridia</taxon>
        <taxon>Eubacteriales</taxon>
        <taxon>Clostridiaceae</taxon>
        <taxon>Clostridium</taxon>
    </lineage>
</organism>
<gene>
    <name evidence="8" type="ORF">CBLFYP62_01779</name>
</gene>
<evidence type="ECO:0000256" key="5">
    <source>
        <dbReference type="ARBA" id="ARBA00022801"/>
    </source>
</evidence>
<evidence type="ECO:0000256" key="4">
    <source>
        <dbReference type="ARBA" id="ARBA00022723"/>
    </source>
</evidence>
<accession>A0A6N3DA21</accession>
<keyword evidence="4" id="KW-0479">Metal-binding</keyword>
<evidence type="ECO:0000256" key="1">
    <source>
        <dbReference type="ARBA" id="ARBA00001947"/>
    </source>
</evidence>
<dbReference type="InterPro" id="IPR032466">
    <property type="entry name" value="Metal_Hydrolase"/>
</dbReference>
<evidence type="ECO:0000256" key="3">
    <source>
        <dbReference type="ARBA" id="ARBA00012784"/>
    </source>
</evidence>
<dbReference type="EC" id="3.5.4.4" evidence="3"/>
<dbReference type="AlphaFoldDB" id="A0A6N3DA21"/>
<evidence type="ECO:0000256" key="2">
    <source>
        <dbReference type="ARBA" id="ARBA00006676"/>
    </source>
</evidence>
<dbReference type="PANTHER" id="PTHR11409:SF43">
    <property type="entry name" value="ADENOSINE DEAMINASE"/>
    <property type="match status" value="1"/>
</dbReference>
<dbReference type="GO" id="GO:0005829">
    <property type="term" value="C:cytosol"/>
    <property type="evidence" value="ECO:0007669"/>
    <property type="project" value="TreeGrafter"/>
</dbReference>
<comment type="similarity">
    <text evidence="2">Belongs to the metallo-dependent hydrolases superfamily. Adenosine and AMP deaminases family.</text>
</comment>
<dbReference type="SUPFAM" id="SSF51556">
    <property type="entry name" value="Metallo-dependent hydrolases"/>
    <property type="match status" value="1"/>
</dbReference>
<dbReference type="PANTHER" id="PTHR11409">
    <property type="entry name" value="ADENOSINE DEAMINASE"/>
    <property type="match status" value="1"/>
</dbReference>
<dbReference type="GO" id="GO:0043103">
    <property type="term" value="P:hypoxanthine salvage"/>
    <property type="evidence" value="ECO:0007669"/>
    <property type="project" value="TreeGrafter"/>
</dbReference>
<reference evidence="8" key="1">
    <citation type="submission" date="2019-11" db="EMBL/GenBank/DDBJ databases">
        <authorList>
            <person name="Feng L."/>
        </authorList>
    </citation>
    <scope>NUCLEOTIDE SEQUENCE</scope>
    <source>
        <strain evidence="8">CButyricumLFYP62</strain>
    </source>
</reference>
<dbReference type="InterPro" id="IPR006330">
    <property type="entry name" value="Ado/ade_deaminase"/>
</dbReference>
<feature type="domain" description="Adenosine deaminase" evidence="7">
    <location>
        <begin position="789"/>
        <end position="893"/>
    </location>
</feature>
<comment type="cofactor">
    <cofactor evidence="1">
        <name>Zn(2+)</name>
        <dbReference type="ChEBI" id="CHEBI:29105"/>
    </cofactor>
</comment>
<name>A0A6N3DA21_CLOBU</name>
<sequence>MLKKKMDLRVKLLTLPFTEIEFYYRDIIEELSRYGDLKRYDAELNKILMNSIYTVINKRLNINNLDELKLLFRCYYDKAELDEKFITYNNVSKFYMDHLSSVSKIFLTHRNGKIALKYWKTNDEDELLGPYSGIYKIALWNSMNRMFTTDLLVMQYLLDNEMDEEYYLLGYHSLVDIQDLQLEQVLSQGVAETHIHLNAGGDFIVIWQDLMSLAINKDSYRYKKKEKMQDWDKIIGKSFGLKSYIKAMAILRILLAYFLKIKATNNEETTFELFYKNNTLGLNESIDDFINSIYNGKKLDENSFSYEDMYDTIKDRLQIRDVGKQPASTSWSNYLAKKDILNDIINMEDDYTTVENIFLFRSFKYMRSNGKDAYFSKLFWQYIRVKNEVFQLKVQGNAIKGLDNFKEYYNRSKDLSYEGKDSLGLILHTQLNNYNLKKIELRLGFPSDKNNNEDRIRKNLIENLKIFFDVYKELAKDLNDQQREIPAIGLIYHFLKRSDPTGIEKCWLENEDDSFDLYFKSVQETYKAQLNVLNKLREKVDGLADYIVGIDAASGENDTEPWVFAPLYEIARNSDSHKPVYKAKPHKRIRNLGFTFHAGEDFRHILTGLRRIDEVIRQFKFHAGDRIGHAIALGINVKRWAFDNKVVILPRIEYLENLLWIWGLHKDGNVLENLDNAYLEQKILSQAEKIYINMTGITVFNLWKAYQSKFKIFNKDDKYNYITIKDNPNIQNELFCKNISNDYTITWTEEKLAHAQHCKCYLKGMLKPIQVEVTEADIMIIESIQKLVAKNISREGIVIEVNPTSNTSIGQVKNIFEHYVANLNKHGLCNTKVENGIMVTINTDDPSVFNTNINNEFAYIFYSLKEKGYAREDILNWIDKVRKNGINSSFIETRCISNGERIRELQSIINKLDNL</sequence>
<keyword evidence="5 8" id="KW-0378">Hydrolase</keyword>
<dbReference type="InterPro" id="IPR001365">
    <property type="entry name" value="A_deaminase_dom"/>
</dbReference>
<dbReference type="GO" id="GO:0046103">
    <property type="term" value="P:inosine biosynthetic process"/>
    <property type="evidence" value="ECO:0007669"/>
    <property type="project" value="TreeGrafter"/>
</dbReference>